<accession>A0A838CNI5</accession>
<dbReference type="Gene3D" id="3.40.50.150">
    <property type="entry name" value="Vaccinia Virus protein VP39"/>
    <property type="match status" value="1"/>
</dbReference>
<evidence type="ECO:0000313" key="2">
    <source>
        <dbReference type="Proteomes" id="UP000571017"/>
    </source>
</evidence>
<keyword evidence="1" id="KW-0489">Methyltransferase</keyword>
<dbReference type="Proteomes" id="UP000571017">
    <property type="component" value="Unassembled WGS sequence"/>
</dbReference>
<dbReference type="Pfam" id="PF13489">
    <property type="entry name" value="Methyltransf_23"/>
    <property type="match status" value="1"/>
</dbReference>
<dbReference type="SUPFAM" id="SSF53335">
    <property type="entry name" value="S-adenosyl-L-methionine-dependent methyltransferases"/>
    <property type="match status" value="1"/>
</dbReference>
<dbReference type="GO" id="GO:0008168">
    <property type="term" value="F:methyltransferase activity"/>
    <property type="evidence" value="ECO:0007669"/>
    <property type="project" value="UniProtKB-KW"/>
</dbReference>
<evidence type="ECO:0000313" key="1">
    <source>
        <dbReference type="EMBL" id="MBA2173722.1"/>
    </source>
</evidence>
<dbReference type="CDD" id="cd02440">
    <property type="entry name" value="AdoMet_MTases"/>
    <property type="match status" value="1"/>
</dbReference>
<dbReference type="PANTHER" id="PTHR43861:SF1">
    <property type="entry name" value="TRANS-ACONITATE 2-METHYLTRANSFERASE"/>
    <property type="match status" value="1"/>
</dbReference>
<proteinExistence type="predicted"/>
<name>A0A838CNI5_9BACI</name>
<dbReference type="GO" id="GO:0032259">
    <property type="term" value="P:methylation"/>
    <property type="evidence" value="ECO:0007669"/>
    <property type="project" value="UniProtKB-KW"/>
</dbReference>
<protein>
    <submittedName>
        <fullName evidence="1">Class I SAM-dependent methyltransferase</fullName>
    </submittedName>
</protein>
<sequence length="244" mass="28404">MGHKGASAYDQERFFESFLARRNRSESPNNIIEKPVLLELLDPVVGKRVVDLGCGDGLFGCDLKERGASYYEGVEGSRNMVQKAEGNLGESNVAIVHTPIEEWQSRKESFDIVVSRMVFHYIENLPLVFRKVYESMKEGGQFVFSVQHPVLTSSMESAAKSGKRSSWLVDDYFRSGERQEPWLEEEVTKYHRTMEQYFQLIKQAGFAVEDLRECEPRREYFKKDEEYDRRQRIPLFLLFACRKS</sequence>
<keyword evidence="1" id="KW-0808">Transferase</keyword>
<gene>
    <name evidence="1" type="ORF">H0266_02305</name>
</gene>
<reference evidence="1 2" key="1">
    <citation type="journal article" date="2004" name="Extremophiles">
        <title>Halobacillus locisalis sp. nov., a halophilic bacterium isolated from a marine solar saltern of the Yellow Sea in Korea.</title>
        <authorList>
            <person name="Yoon J.H."/>
            <person name="Kang K.H."/>
            <person name="Oh T.K."/>
            <person name="Park Y.H."/>
        </authorList>
    </citation>
    <scope>NUCLEOTIDE SEQUENCE [LARGE SCALE GENOMIC DNA]</scope>
    <source>
        <strain evidence="1 2">KCTC 3788</strain>
    </source>
</reference>
<dbReference type="InterPro" id="IPR029063">
    <property type="entry name" value="SAM-dependent_MTases_sf"/>
</dbReference>
<dbReference type="PANTHER" id="PTHR43861">
    <property type="entry name" value="TRANS-ACONITATE 2-METHYLTRANSFERASE-RELATED"/>
    <property type="match status" value="1"/>
</dbReference>
<dbReference type="EMBL" id="JACEFG010000001">
    <property type="protein sequence ID" value="MBA2173722.1"/>
    <property type="molecule type" value="Genomic_DNA"/>
</dbReference>
<organism evidence="1 2">
    <name type="scientific">Halobacillus locisalis</name>
    <dbReference type="NCBI Taxonomy" id="220753"/>
    <lineage>
        <taxon>Bacteria</taxon>
        <taxon>Bacillati</taxon>
        <taxon>Bacillota</taxon>
        <taxon>Bacilli</taxon>
        <taxon>Bacillales</taxon>
        <taxon>Bacillaceae</taxon>
        <taxon>Halobacillus</taxon>
    </lineage>
</organism>
<comment type="caution">
    <text evidence="1">The sequence shown here is derived from an EMBL/GenBank/DDBJ whole genome shotgun (WGS) entry which is preliminary data.</text>
</comment>
<keyword evidence="2" id="KW-1185">Reference proteome</keyword>
<dbReference type="AlphaFoldDB" id="A0A838CNI5"/>